<dbReference type="InterPro" id="IPR000573">
    <property type="entry name" value="AconitaseA/IPMdHydase_ssu_swvl"/>
</dbReference>
<gene>
    <name evidence="3" type="primary">leuD</name>
    <name evidence="5" type="ordered locus">Nther_2158</name>
</gene>
<dbReference type="EC" id="4.2.1.33" evidence="3"/>
<dbReference type="GO" id="GO:0003861">
    <property type="term" value="F:3-isopropylmalate dehydratase activity"/>
    <property type="evidence" value="ECO:0007669"/>
    <property type="project" value="UniProtKB-UniRule"/>
</dbReference>
<feature type="domain" description="Aconitase A/isopropylmalate dehydratase small subunit swivel" evidence="4">
    <location>
        <begin position="57"/>
        <end position="116"/>
    </location>
</feature>
<dbReference type="RefSeq" id="WP_012448578.1">
    <property type="nucleotide sequence ID" value="NC_010718.1"/>
</dbReference>
<dbReference type="KEGG" id="nth:Nther_2158"/>
<dbReference type="CDD" id="cd01577">
    <property type="entry name" value="IPMI_Swivel"/>
    <property type="match status" value="1"/>
</dbReference>
<comment type="pathway">
    <text evidence="3">Amino-acid biosynthesis; L-leucine biosynthesis; L-leucine from 3-methyl-2-oxobutanoate: step 2/4.</text>
</comment>
<dbReference type="AlphaFoldDB" id="B2A7L5"/>
<dbReference type="InterPro" id="IPR033940">
    <property type="entry name" value="IPMI_Swivel"/>
</dbReference>
<dbReference type="InterPro" id="IPR050075">
    <property type="entry name" value="LeuD"/>
</dbReference>
<name>B2A7L5_NATTJ</name>
<reference evidence="5 6" key="1">
    <citation type="submission" date="2008-04" db="EMBL/GenBank/DDBJ databases">
        <title>Complete sequence of chromosome of Natranaerobius thermophilus JW/NM-WN-LF.</title>
        <authorList>
            <consortium name="US DOE Joint Genome Institute"/>
            <person name="Copeland A."/>
            <person name="Lucas S."/>
            <person name="Lapidus A."/>
            <person name="Glavina del Rio T."/>
            <person name="Dalin E."/>
            <person name="Tice H."/>
            <person name="Bruce D."/>
            <person name="Goodwin L."/>
            <person name="Pitluck S."/>
            <person name="Chertkov O."/>
            <person name="Brettin T."/>
            <person name="Detter J.C."/>
            <person name="Han C."/>
            <person name="Kuske C.R."/>
            <person name="Schmutz J."/>
            <person name="Larimer F."/>
            <person name="Land M."/>
            <person name="Hauser L."/>
            <person name="Kyrpides N."/>
            <person name="Lykidis A."/>
            <person name="Mesbah N.M."/>
            <person name="Wiegel J."/>
        </authorList>
    </citation>
    <scope>NUCLEOTIDE SEQUENCE [LARGE SCALE GENOMIC DNA]</scope>
    <source>
        <strain evidence="6">ATCC BAA-1301 / DSM 18059 / JW/NM-WN-LF</strain>
    </source>
</reference>
<comment type="catalytic activity">
    <reaction evidence="3">
        <text>(2R,3S)-3-isopropylmalate = (2S)-2-isopropylmalate</text>
        <dbReference type="Rhea" id="RHEA:32287"/>
        <dbReference type="ChEBI" id="CHEBI:1178"/>
        <dbReference type="ChEBI" id="CHEBI:35121"/>
        <dbReference type="EC" id="4.2.1.33"/>
    </reaction>
</comment>
<keyword evidence="3" id="KW-0432">Leucine biosynthesis</keyword>
<comment type="similarity">
    <text evidence="1 3">Belongs to the LeuD family. LeuD type 2 subfamily.</text>
</comment>
<dbReference type="InterPro" id="IPR011827">
    <property type="entry name" value="LeuD_type2/HacB/DmdB"/>
</dbReference>
<reference evidence="5 6" key="2">
    <citation type="journal article" date="2011" name="J. Bacteriol.">
        <title>Complete genome sequence of the anaerobic, halophilic alkalithermophile Natranaerobius thermophilus JW/NM-WN-LF.</title>
        <authorList>
            <person name="Zhao B."/>
            <person name="Mesbah N.M."/>
            <person name="Dalin E."/>
            <person name="Goodwin L."/>
            <person name="Nolan M."/>
            <person name="Pitluck S."/>
            <person name="Chertkov O."/>
            <person name="Brettin T.S."/>
            <person name="Han J."/>
            <person name="Larimer F.W."/>
            <person name="Land M.L."/>
            <person name="Hauser L."/>
            <person name="Kyrpides N."/>
            <person name="Wiegel J."/>
        </authorList>
    </citation>
    <scope>NUCLEOTIDE SEQUENCE [LARGE SCALE GENOMIC DNA]</scope>
    <source>
        <strain evidence="6">ATCC BAA-1301 / DSM 18059 / JW/NM-WN-LF</strain>
    </source>
</reference>
<protein>
    <recommendedName>
        <fullName evidence="3">3-isopropylmalate dehydratase small subunit</fullName>
        <ecNumber evidence="3">4.2.1.33</ecNumber>
    </recommendedName>
    <alternativeName>
        <fullName evidence="3">Alpha-IPM isomerase</fullName>
        <shortName evidence="3">IPMI</shortName>
    </alternativeName>
    <alternativeName>
        <fullName evidence="3">Isopropylmalate isomerase</fullName>
    </alternativeName>
</protein>
<comment type="function">
    <text evidence="3">Catalyzes the isomerization between 2-isopropylmalate and 3-isopropylmalate, via the formation of 2-isopropylmaleate.</text>
</comment>
<dbReference type="HAMAP" id="MF_01032">
    <property type="entry name" value="LeuD_type2"/>
    <property type="match status" value="1"/>
</dbReference>
<dbReference type="PANTHER" id="PTHR43345:SF2">
    <property type="entry name" value="3-ISOPROPYLMALATE DEHYDRATASE SMALL SUBUNIT 1"/>
    <property type="match status" value="1"/>
</dbReference>
<dbReference type="EMBL" id="CP001034">
    <property type="protein sequence ID" value="ACB85724.1"/>
    <property type="molecule type" value="Genomic_DNA"/>
</dbReference>
<dbReference type="InterPro" id="IPR015928">
    <property type="entry name" value="Aconitase/3IPM_dehydase_swvl"/>
</dbReference>
<evidence type="ECO:0000256" key="2">
    <source>
        <dbReference type="ARBA" id="ARBA00023239"/>
    </source>
</evidence>
<dbReference type="Proteomes" id="UP000001683">
    <property type="component" value="Chromosome"/>
</dbReference>
<dbReference type="Gene3D" id="3.20.19.10">
    <property type="entry name" value="Aconitase, domain 4"/>
    <property type="match status" value="1"/>
</dbReference>
<dbReference type="UniPathway" id="UPA00048">
    <property type="reaction ID" value="UER00071"/>
</dbReference>
<dbReference type="FunCoup" id="B2A7L5">
    <property type="interactions" value="372"/>
</dbReference>
<organism evidence="5 6">
    <name type="scientific">Natranaerobius thermophilus (strain ATCC BAA-1301 / DSM 18059 / JW/NM-WN-LF)</name>
    <dbReference type="NCBI Taxonomy" id="457570"/>
    <lineage>
        <taxon>Bacteria</taxon>
        <taxon>Bacillati</taxon>
        <taxon>Bacillota</taxon>
        <taxon>Clostridia</taxon>
        <taxon>Natranaerobiales</taxon>
        <taxon>Natranaerobiaceae</taxon>
        <taxon>Natranaerobius</taxon>
    </lineage>
</organism>
<dbReference type="STRING" id="457570.Nther_2158"/>
<evidence type="ECO:0000313" key="6">
    <source>
        <dbReference type="Proteomes" id="UP000001683"/>
    </source>
</evidence>
<dbReference type="SUPFAM" id="SSF52016">
    <property type="entry name" value="LeuD/IlvD-like"/>
    <property type="match status" value="1"/>
</dbReference>
<keyword evidence="3" id="KW-0028">Amino-acid biosynthesis</keyword>
<dbReference type="InParanoid" id="B2A7L5"/>
<keyword evidence="2 3" id="KW-0456">Lyase</keyword>
<evidence type="ECO:0000256" key="3">
    <source>
        <dbReference type="HAMAP-Rule" id="MF_01032"/>
    </source>
</evidence>
<sequence length="185" mass="20748">MNKTRETRKEFSPMQDERFRGKAFVLGDNIDTDQILPGYAMSAPKEQLRHYVLKGSSIPDFSERVQQGDIIIGGDNFGCGSSREQAPIALKDAGVSAIIAKSFARIFRRNAINIGLPVLYGDVVEEIETGDEVQLKIYQYKLENITKDKTFQLEELSQVTMETLEAGGLINKVKMILNIRGDMNE</sequence>
<keyword evidence="3" id="KW-0100">Branched-chain amino acid biosynthesis</keyword>
<dbReference type="GO" id="GO:0009098">
    <property type="term" value="P:L-leucine biosynthetic process"/>
    <property type="evidence" value="ECO:0007669"/>
    <property type="project" value="UniProtKB-UniRule"/>
</dbReference>
<proteinExistence type="inferred from homology"/>
<dbReference type="NCBIfam" id="TIGR02087">
    <property type="entry name" value="LEUD_arch"/>
    <property type="match status" value="1"/>
</dbReference>
<dbReference type="Pfam" id="PF00694">
    <property type="entry name" value="Aconitase_C"/>
    <property type="match status" value="1"/>
</dbReference>
<evidence type="ECO:0000259" key="4">
    <source>
        <dbReference type="Pfam" id="PF00694"/>
    </source>
</evidence>
<evidence type="ECO:0000256" key="1">
    <source>
        <dbReference type="ARBA" id="ARBA00009869"/>
    </source>
</evidence>
<dbReference type="PANTHER" id="PTHR43345">
    <property type="entry name" value="3-ISOPROPYLMALATE DEHYDRATASE SMALL SUBUNIT 2-RELATED-RELATED"/>
    <property type="match status" value="1"/>
</dbReference>
<dbReference type="eggNOG" id="COG0066">
    <property type="taxonomic scope" value="Bacteria"/>
</dbReference>
<evidence type="ECO:0000313" key="5">
    <source>
        <dbReference type="EMBL" id="ACB85724.1"/>
    </source>
</evidence>
<dbReference type="HOGENOM" id="CLU_081378_1_1_9"/>
<comment type="subunit">
    <text evidence="3">Heterodimer of LeuC and LeuD.</text>
</comment>
<accession>B2A7L5</accession>
<keyword evidence="6" id="KW-1185">Reference proteome</keyword>